<gene>
    <name evidence="2" type="ORF">PoMZ_02228</name>
</gene>
<organism evidence="2 3">
    <name type="scientific">Pyricularia oryzae</name>
    <name type="common">Rice blast fungus</name>
    <name type="synonym">Magnaporthe oryzae</name>
    <dbReference type="NCBI Taxonomy" id="318829"/>
    <lineage>
        <taxon>Eukaryota</taxon>
        <taxon>Fungi</taxon>
        <taxon>Dikarya</taxon>
        <taxon>Ascomycota</taxon>
        <taxon>Pezizomycotina</taxon>
        <taxon>Sordariomycetes</taxon>
        <taxon>Sordariomycetidae</taxon>
        <taxon>Magnaporthales</taxon>
        <taxon>Pyriculariaceae</taxon>
        <taxon>Pyricularia</taxon>
    </lineage>
</organism>
<evidence type="ECO:0000256" key="1">
    <source>
        <dbReference type="SAM" id="MobiDB-lite"/>
    </source>
</evidence>
<proteinExistence type="predicted"/>
<dbReference type="AlphaFoldDB" id="A0A4P7NAU3"/>
<dbReference type="EMBL" id="CP034205">
    <property type="protein sequence ID" value="QBZ57304.1"/>
    <property type="molecule type" value="Genomic_DNA"/>
</dbReference>
<evidence type="ECO:0000313" key="2">
    <source>
        <dbReference type="EMBL" id="QBZ57304.1"/>
    </source>
</evidence>
<protein>
    <submittedName>
        <fullName evidence="2">Uncharacterized protein</fullName>
    </submittedName>
</protein>
<feature type="region of interest" description="Disordered" evidence="1">
    <location>
        <begin position="1"/>
        <end position="27"/>
    </location>
</feature>
<dbReference type="Proteomes" id="UP000294847">
    <property type="component" value="Chromosome 2"/>
</dbReference>
<name>A0A4P7NAU3_PYROR</name>
<accession>A0A4P7NAU3</accession>
<sequence>MDSIQNNREQAGNQEERRDGGCGHGEVEKEYRPAKVELWALMGEHGYVLPCPGLFWSSTSGLLVRLDPNVTR</sequence>
<feature type="compositionally biased region" description="Polar residues" evidence="1">
    <location>
        <begin position="1"/>
        <end position="13"/>
    </location>
</feature>
<evidence type="ECO:0000313" key="3">
    <source>
        <dbReference type="Proteomes" id="UP000294847"/>
    </source>
</evidence>
<feature type="compositionally biased region" description="Basic and acidic residues" evidence="1">
    <location>
        <begin position="14"/>
        <end position="27"/>
    </location>
</feature>
<reference evidence="2 3" key="1">
    <citation type="journal article" date="2019" name="Mol. Biol. Evol.">
        <title>Blast fungal genomes show frequent chromosomal changes, gene gains and losses, and effector gene turnover.</title>
        <authorList>
            <person name="Gomez Luciano L.B."/>
            <person name="Jason Tsai I."/>
            <person name="Chuma I."/>
            <person name="Tosa Y."/>
            <person name="Chen Y.H."/>
            <person name="Li J.Y."/>
            <person name="Li M.Y."/>
            <person name="Jade Lu M.Y."/>
            <person name="Nakayashiki H."/>
            <person name="Li W.H."/>
        </authorList>
    </citation>
    <scope>NUCLEOTIDE SEQUENCE [LARGE SCALE GENOMIC DNA]</scope>
    <source>
        <strain evidence="2">MZ5-1-6</strain>
    </source>
</reference>